<dbReference type="AlphaFoldDB" id="A0AAV4NBM4"/>
<protein>
    <submittedName>
        <fullName evidence="1">Uncharacterized protein</fullName>
    </submittedName>
</protein>
<reference evidence="1 2" key="1">
    <citation type="submission" date="2021-06" db="EMBL/GenBank/DDBJ databases">
        <title>Caerostris extrusa draft genome.</title>
        <authorList>
            <person name="Kono N."/>
            <person name="Arakawa K."/>
        </authorList>
    </citation>
    <scope>NUCLEOTIDE SEQUENCE [LARGE SCALE GENOMIC DNA]</scope>
</reference>
<name>A0AAV4NBM4_CAEEX</name>
<sequence>MPLETIVFQLLRILQTTSCCLRNLGKVLFHHQVEDFASKWIKTLFSTLKVMLKVDKDPFHLQKYLPESG</sequence>
<proteinExistence type="predicted"/>
<comment type="caution">
    <text evidence="1">The sequence shown here is derived from an EMBL/GenBank/DDBJ whole genome shotgun (WGS) entry which is preliminary data.</text>
</comment>
<gene>
    <name evidence="1" type="ORF">CEXT_393281</name>
</gene>
<keyword evidence="2" id="KW-1185">Reference proteome</keyword>
<dbReference type="EMBL" id="BPLR01020705">
    <property type="protein sequence ID" value="GIX81720.1"/>
    <property type="molecule type" value="Genomic_DNA"/>
</dbReference>
<dbReference type="Proteomes" id="UP001054945">
    <property type="component" value="Unassembled WGS sequence"/>
</dbReference>
<evidence type="ECO:0000313" key="2">
    <source>
        <dbReference type="Proteomes" id="UP001054945"/>
    </source>
</evidence>
<organism evidence="1 2">
    <name type="scientific">Caerostris extrusa</name>
    <name type="common">Bark spider</name>
    <name type="synonym">Caerostris bankana</name>
    <dbReference type="NCBI Taxonomy" id="172846"/>
    <lineage>
        <taxon>Eukaryota</taxon>
        <taxon>Metazoa</taxon>
        <taxon>Ecdysozoa</taxon>
        <taxon>Arthropoda</taxon>
        <taxon>Chelicerata</taxon>
        <taxon>Arachnida</taxon>
        <taxon>Araneae</taxon>
        <taxon>Araneomorphae</taxon>
        <taxon>Entelegynae</taxon>
        <taxon>Araneoidea</taxon>
        <taxon>Araneidae</taxon>
        <taxon>Caerostris</taxon>
    </lineage>
</organism>
<accession>A0AAV4NBM4</accession>
<evidence type="ECO:0000313" key="1">
    <source>
        <dbReference type="EMBL" id="GIX81720.1"/>
    </source>
</evidence>